<dbReference type="GO" id="GO:0010038">
    <property type="term" value="P:response to metal ion"/>
    <property type="evidence" value="ECO:0007669"/>
    <property type="project" value="InterPro"/>
</dbReference>
<name>A0A5K7YHU3_9BACT</name>
<sequence length="251" mass="28584">MKLLRSLIYPYLYTRYGIHRITGTGPFGRQRANTICPPDGSRWNPLKQAIWKYHVKQFHESSCSVATVVACINALRFLKNGTPRPIDQADILDRVTTGHWKARMSDGGYRGRRGLPLPLLGRVVRDSLAAYELDGHRVDIVRTPRTTSREPALRATLKKRLRRFDRHGKGLIIAHFDQGTLVPTLNIPHISPVGAYDEETGRVTLLDVDPEQEKPYEVCFDRFYKGLSSDYHHVFDAFGYGSGGYVYIEIQ</sequence>
<dbReference type="InterPro" id="IPR038765">
    <property type="entry name" value="Papain-like_cys_pep_sf"/>
</dbReference>
<gene>
    <name evidence="4" type="ORF">DSCA_26360</name>
</gene>
<dbReference type="GO" id="GO:0016756">
    <property type="term" value="F:glutathione gamma-glutamylcysteinyltransferase activity"/>
    <property type="evidence" value="ECO:0007669"/>
    <property type="project" value="UniProtKB-EC"/>
</dbReference>
<dbReference type="Proteomes" id="UP000427906">
    <property type="component" value="Chromosome"/>
</dbReference>
<evidence type="ECO:0000256" key="2">
    <source>
        <dbReference type="ARBA" id="ARBA00022539"/>
    </source>
</evidence>
<evidence type="ECO:0000313" key="4">
    <source>
        <dbReference type="EMBL" id="BBO68706.1"/>
    </source>
</evidence>
<dbReference type="RefSeq" id="WP_155316833.1">
    <property type="nucleotide sequence ID" value="NZ_AP021874.1"/>
</dbReference>
<dbReference type="InterPro" id="IPR007719">
    <property type="entry name" value="PCS_N"/>
</dbReference>
<dbReference type="OrthoDB" id="8560621at2"/>
<dbReference type="InterPro" id="IPR038156">
    <property type="entry name" value="PCS_N_sf"/>
</dbReference>
<reference evidence="4 5" key="1">
    <citation type="submission" date="2019-11" db="EMBL/GenBank/DDBJ databases">
        <title>Comparative genomics of hydrocarbon-degrading Desulfosarcina strains.</title>
        <authorList>
            <person name="Watanabe M."/>
            <person name="Kojima H."/>
            <person name="Fukui M."/>
        </authorList>
    </citation>
    <scope>NUCLEOTIDE SEQUENCE [LARGE SCALE GENOMIC DNA]</scope>
    <source>
        <strain evidence="4 5">PL12</strain>
    </source>
</reference>
<evidence type="ECO:0000313" key="5">
    <source>
        <dbReference type="Proteomes" id="UP000427906"/>
    </source>
</evidence>
<dbReference type="Gene3D" id="3.90.70.30">
    <property type="entry name" value="Phytochelatin synthase, N-terminal domain"/>
    <property type="match status" value="1"/>
</dbReference>
<feature type="domain" description="Peptidase C83" evidence="3">
    <location>
        <begin position="3"/>
        <end position="251"/>
    </location>
</feature>
<dbReference type="GO" id="GO:0046938">
    <property type="term" value="P:phytochelatin biosynthetic process"/>
    <property type="evidence" value="ECO:0007669"/>
    <property type="project" value="InterPro"/>
</dbReference>
<organism evidence="4 5">
    <name type="scientific">Desulfosarcina alkanivorans</name>
    <dbReference type="NCBI Taxonomy" id="571177"/>
    <lineage>
        <taxon>Bacteria</taxon>
        <taxon>Pseudomonadati</taxon>
        <taxon>Thermodesulfobacteriota</taxon>
        <taxon>Desulfobacteria</taxon>
        <taxon>Desulfobacterales</taxon>
        <taxon>Desulfosarcinaceae</taxon>
        <taxon>Desulfosarcina</taxon>
    </lineage>
</organism>
<keyword evidence="2" id="KW-0104">Cadmium</keyword>
<evidence type="ECO:0000259" key="3">
    <source>
        <dbReference type="PROSITE" id="PS51443"/>
    </source>
</evidence>
<keyword evidence="5" id="KW-1185">Reference proteome</keyword>
<dbReference type="GO" id="GO:0046872">
    <property type="term" value="F:metal ion binding"/>
    <property type="evidence" value="ECO:0007669"/>
    <property type="project" value="InterPro"/>
</dbReference>
<dbReference type="EC" id="2.3.2.15" evidence="1"/>
<protein>
    <recommendedName>
        <fullName evidence="1">glutathione gamma-glutamylcysteinyltransferase</fullName>
        <ecNumber evidence="1">2.3.2.15</ecNumber>
    </recommendedName>
</protein>
<dbReference type="KEGG" id="dalk:DSCA_26360"/>
<dbReference type="SUPFAM" id="SSF54001">
    <property type="entry name" value="Cysteine proteinases"/>
    <property type="match status" value="1"/>
</dbReference>
<accession>A0A5K7YHU3</accession>
<dbReference type="AlphaFoldDB" id="A0A5K7YHU3"/>
<dbReference type="EMBL" id="AP021874">
    <property type="protein sequence ID" value="BBO68706.1"/>
    <property type="molecule type" value="Genomic_DNA"/>
</dbReference>
<proteinExistence type="predicted"/>
<evidence type="ECO:0000256" key="1">
    <source>
        <dbReference type="ARBA" id="ARBA00012468"/>
    </source>
</evidence>
<dbReference type="PROSITE" id="PS51443">
    <property type="entry name" value="PCS"/>
    <property type="match status" value="1"/>
</dbReference>